<reference evidence="7" key="2">
    <citation type="submission" date="2019-09" db="UniProtKB">
        <authorList>
            <consortium name="WormBaseParasite"/>
        </authorList>
    </citation>
    <scope>IDENTIFICATION</scope>
</reference>
<evidence type="ECO:0000256" key="2">
    <source>
        <dbReference type="ARBA" id="ARBA00009993"/>
    </source>
</evidence>
<dbReference type="Proteomes" id="UP000050761">
    <property type="component" value="Unassembled WGS sequence"/>
</dbReference>
<evidence type="ECO:0000313" key="6">
    <source>
        <dbReference type="Proteomes" id="UP000050761"/>
    </source>
</evidence>
<sequence>MMLGRVVLRMFRLFQAPKKAKLAETSHVLQKVCHYFTYKAHYSSSANEIPEFKIAPNTALELLMAANFLDI</sequence>
<evidence type="ECO:0000313" key="5">
    <source>
        <dbReference type="EMBL" id="VDO88283.1"/>
    </source>
</evidence>
<name>A0A183FTF4_HELPZ</name>
<evidence type="ECO:0000256" key="1">
    <source>
        <dbReference type="ARBA" id="ARBA00004123"/>
    </source>
</evidence>
<evidence type="ECO:0000313" key="7">
    <source>
        <dbReference type="WBParaSite" id="HPBE_0001134301-mRNA-1"/>
    </source>
</evidence>
<dbReference type="AlphaFoldDB" id="A0A183FTF4"/>
<comment type="subcellular location">
    <subcellularLocation>
        <location evidence="1">Nucleus</location>
    </subcellularLocation>
</comment>
<proteinExistence type="inferred from homology"/>
<dbReference type="GO" id="GO:0005634">
    <property type="term" value="C:nucleus"/>
    <property type="evidence" value="ECO:0007669"/>
    <property type="project" value="UniProtKB-SubCell"/>
</dbReference>
<reference evidence="5 6" key="1">
    <citation type="submission" date="2018-11" db="EMBL/GenBank/DDBJ databases">
        <authorList>
            <consortium name="Pathogen Informatics"/>
        </authorList>
    </citation>
    <scope>NUCLEOTIDE SEQUENCE [LARGE SCALE GENOMIC DNA]</scope>
</reference>
<protein>
    <recommendedName>
        <fullName evidence="3">Elongin-C</fullName>
    </recommendedName>
</protein>
<organism evidence="6 7">
    <name type="scientific">Heligmosomoides polygyrus</name>
    <name type="common">Parasitic roundworm</name>
    <dbReference type="NCBI Taxonomy" id="6339"/>
    <lineage>
        <taxon>Eukaryota</taxon>
        <taxon>Metazoa</taxon>
        <taxon>Ecdysozoa</taxon>
        <taxon>Nematoda</taxon>
        <taxon>Chromadorea</taxon>
        <taxon>Rhabditida</taxon>
        <taxon>Rhabditina</taxon>
        <taxon>Rhabditomorpha</taxon>
        <taxon>Strongyloidea</taxon>
        <taxon>Heligmosomidae</taxon>
        <taxon>Heligmosomoides</taxon>
    </lineage>
</organism>
<dbReference type="InterPro" id="IPR039948">
    <property type="entry name" value="ELC1"/>
</dbReference>
<accession>A0A3P8ABJ5</accession>
<dbReference type="OrthoDB" id="249087at2759"/>
<dbReference type="Gene3D" id="3.30.710.10">
    <property type="entry name" value="Potassium Channel Kv1.1, Chain A"/>
    <property type="match status" value="1"/>
</dbReference>
<comment type="similarity">
    <text evidence="2">Belongs to the SKP1 family.</text>
</comment>
<evidence type="ECO:0000256" key="3">
    <source>
        <dbReference type="ARBA" id="ARBA00021347"/>
    </source>
</evidence>
<dbReference type="FunFam" id="3.30.710.10:FF:000035">
    <property type="entry name" value="Elongin C transcription elongation factor"/>
    <property type="match status" value="1"/>
</dbReference>
<keyword evidence="6" id="KW-1185">Reference proteome</keyword>
<accession>A0A183FTF4</accession>
<gene>
    <name evidence="5" type="ORF">HPBE_LOCUS11344</name>
</gene>
<dbReference type="EMBL" id="UZAH01027069">
    <property type="protein sequence ID" value="VDO88283.1"/>
    <property type="molecule type" value="Genomic_DNA"/>
</dbReference>
<dbReference type="PANTHER" id="PTHR20648">
    <property type="entry name" value="ELONGIN-C"/>
    <property type="match status" value="1"/>
</dbReference>
<evidence type="ECO:0000256" key="4">
    <source>
        <dbReference type="ARBA" id="ARBA00023242"/>
    </source>
</evidence>
<dbReference type="WBParaSite" id="HPBE_0001134301-mRNA-1">
    <property type="protein sequence ID" value="HPBE_0001134301-mRNA-1"/>
    <property type="gene ID" value="HPBE_0001134301"/>
</dbReference>
<keyword evidence="4" id="KW-0539">Nucleus</keyword>
<dbReference type="SUPFAM" id="SSF54695">
    <property type="entry name" value="POZ domain"/>
    <property type="match status" value="1"/>
</dbReference>
<dbReference type="InterPro" id="IPR011333">
    <property type="entry name" value="SKP1/BTB/POZ_sf"/>
</dbReference>